<reference evidence="2" key="1">
    <citation type="journal article" date="2012" name="PLoS ONE">
        <title>The success of Acinetobacter species; genetic, metabolic and virulence attributes.</title>
        <authorList>
            <person name="Peleg A.Y."/>
            <person name="de Breij A."/>
            <person name="Adams M.D."/>
            <person name="Cerqueira G.M."/>
            <person name="Mocali S."/>
            <person name="Galardini M."/>
            <person name="Nibbering P.H."/>
            <person name="Earl A.M."/>
            <person name="Ward D.V."/>
            <person name="Paterson D.L."/>
            <person name="Seifert H."/>
            <person name="Dijkshoorn L."/>
        </authorList>
    </citation>
    <scope>NUCLEOTIDE SEQUENCE [LARGE SCALE GENOMIC DNA]</scope>
    <source>
        <strain evidence="2">SH046</strain>
    </source>
</reference>
<gene>
    <name evidence="1" type="primary">traW</name>
    <name evidence="1" type="ORF">HMPREF0016_03104</name>
</gene>
<dbReference type="Proteomes" id="UP000012047">
    <property type="component" value="Unassembled WGS sequence"/>
</dbReference>
<dbReference type="eggNOG" id="ENOG5031QWG">
    <property type="taxonomic scope" value="Bacteria"/>
</dbReference>
<dbReference type="RefSeq" id="WP_004895582.1">
    <property type="nucleotide sequence ID" value="NZ_GG704974.1"/>
</dbReference>
<dbReference type="HOGENOM" id="CLU_087622_1_0_6"/>
<accession>D0SGY1</accession>
<dbReference type="PROSITE" id="PS51257">
    <property type="entry name" value="PROKAR_LIPOPROTEIN"/>
    <property type="match status" value="1"/>
</dbReference>
<evidence type="ECO:0000313" key="2">
    <source>
        <dbReference type="Proteomes" id="UP000012047"/>
    </source>
</evidence>
<dbReference type="AlphaFoldDB" id="D0SGY1"/>
<evidence type="ECO:0000313" key="1">
    <source>
        <dbReference type="EMBL" id="EEY94837.1"/>
    </source>
</evidence>
<organism evidence="1 2">
    <name type="scientific">Acinetobacter johnsonii SH046</name>
    <dbReference type="NCBI Taxonomy" id="575586"/>
    <lineage>
        <taxon>Bacteria</taxon>
        <taxon>Pseudomonadati</taxon>
        <taxon>Pseudomonadota</taxon>
        <taxon>Gammaproteobacteria</taxon>
        <taxon>Moraxellales</taxon>
        <taxon>Moraxellaceae</taxon>
        <taxon>Acinetobacter</taxon>
    </lineage>
</organism>
<proteinExistence type="predicted"/>
<name>D0SGY1_ACIJO</name>
<dbReference type="InterPro" id="IPR014114">
    <property type="entry name" value="TraW"/>
</dbReference>
<sequence length="213" mass="23831">MKFFKTFGVGCALIGCVTATMGADFGTHGQVYKITEKNALDAIYEKLKAMEKTGELAKKKKEAIDRSMHSAKNPKPVEGITTATEKKVYSFDPTMTLSNNITTDEGHIVAPAGTVINPLDTITMSRTLVFFDGNKKDQVEAVERLIKVYDRKVTPVLVNGTWLELTKKWKRQVYFDQYGYMTSRFGIKAVPAIVRQKGKLLEITEMPAQELKP</sequence>
<dbReference type="NCBIfam" id="TIGR02743">
    <property type="entry name" value="TraW"/>
    <property type="match status" value="1"/>
</dbReference>
<dbReference type="EMBL" id="GG704974">
    <property type="protein sequence ID" value="EEY94837.1"/>
    <property type="molecule type" value="Genomic_DNA"/>
</dbReference>
<protein>
    <submittedName>
        <fullName evidence="1">Type-F conjugative transfer system protein TraW</fullName>
    </submittedName>
</protein>